<dbReference type="Proteomes" id="UP000821845">
    <property type="component" value="Chromosome 8"/>
</dbReference>
<organism evidence="1 2">
    <name type="scientific">Hyalomma asiaticum</name>
    <name type="common">Tick</name>
    <dbReference type="NCBI Taxonomy" id="266040"/>
    <lineage>
        <taxon>Eukaryota</taxon>
        <taxon>Metazoa</taxon>
        <taxon>Ecdysozoa</taxon>
        <taxon>Arthropoda</taxon>
        <taxon>Chelicerata</taxon>
        <taxon>Arachnida</taxon>
        <taxon>Acari</taxon>
        <taxon>Parasitiformes</taxon>
        <taxon>Ixodida</taxon>
        <taxon>Ixodoidea</taxon>
        <taxon>Ixodidae</taxon>
        <taxon>Hyalomminae</taxon>
        <taxon>Hyalomma</taxon>
    </lineage>
</organism>
<gene>
    <name evidence="1" type="ORF">HPB50_009571</name>
</gene>
<comment type="caution">
    <text evidence="1">The sequence shown here is derived from an EMBL/GenBank/DDBJ whole genome shotgun (WGS) entry which is preliminary data.</text>
</comment>
<protein>
    <submittedName>
        <fullName evidence="1">Uncharacterized protein</fullName>
    </submittedName>
</protein>
<proteinExistence type="predicted"/>
<sequence>MAAHCLVVDNGGGSIKAGFTTQNVPRVLPNCITKAKSERRRQFIADQLDDCKDMSGLFYLLPFQKGYLVNWEVEKQVWDYMFGKDVFNCQFEETCLILTEPYFNFPSIRESLVEVLYEDYQFHSLLLTTAGALSALKYRKERVREMACVVVDSGFSFTHIAPFLRGKLIKAGIRRRRKLNGAAAVWRERAPTSPDNAVVSEDASPSVCGVDSRRVSRASTDDITEECARWLPPTVYTLWTMTASMLSAAEECAWVPSLTAYAMTRDA</sequence>
<evidence type="ECO:0000313" key="2">
    <source>
        <dbReference type="Proteomes" id="UP000821845"/>
    </source>
</evidence>
<keyword evidence="2" id="KW-1185">Reference proteome</keyword>
<reference evidence="1" key="1">
    <citation type="submission" date="2020-05" db="EMBL/GenBank/DDBJ databases">
        <title>Large-scale comparative analyses of tick genomes elucidate their genetic diversity and vector capacities.</title>
        <authorList>
            <person name="Jia N."/>
            <person name="Wang J."/>
            <person name="Shi W."/>
            <person name="Du L."/>
            <person name="Sun Y."/>
            <person name="Zhan W."/>
            <person name="Jiang J."/>
            <person name="Wang Q."/>
            <person name="Zhang B."/>
            <person name="Ji P."/>
            <person name="Sakyi L.B."/>
            <person name="Cui X."/>
            <person name="Yuan T."/>
            <person name="Jiang B."/>
            <person name="Yang W."/>
            <person name="Lam T.T.-Y."/>
            <person name="Chang Q."/>
            <person name="Ding S."/>
            <person name="Wang X."/>
            <person name="Zhu J."/>
            <person name="Ruan X."/>
            <person name="Zhao L."/>
            <person name="Wei J."/>
            <person name="Que T."/>
            <person name="Du C."/>
            <person name="Cheng J."/>
            <person name="Dai P."/>
            <person name="Han X."/>
            <person name="Huang E."/>
            <person name="Gao Y."/>
            <person name="Liu J."/>
            <person name="Shao H."/>
            <person name="Ye R."/>
            <person name="Li L."/>
            <person name="Wei W."/>
            <person name="Wang X."/>
            <person name="Wang C."/>
            <person name="Yang T."/>
            <person name="Huo Q."/>
            <person name="Li W."/>
            <person name="Guo W."/>
            <person name="Chen H."/>
            <person name="Zhou L."/>
            <person name="Ni X."/>
            <person name="Tian J."/>
            <person name="Zhou Y."/>
            <person name="Sheng Y."/>
            <person name="Liu T."/>
            <person name="Pan Y."/>
            <person name="Xia L."/>
            <person name="Li J."/>
            <person name="Zhao F."/>
            <person name="Cao W."/>
        </authorList>
    </citation>
    <scope>NUCLEOTIDE SEQUENCE</scope>
    <source>
        <strain evidence="1">Hyas-2018</strain>
    </source>
</reference>
<evidence type="ECO:0000313" key="1">
    <source>
        <dbReference type="EMBL" id="KAH6923934.1"/>
    </source>
</evidence>
<dbReference type="EMBL" id="CM023488">
    <property type="protein sequence ID" value="KAH6923934.1"/>
    <property type="molecule type" value="Genomic_DNA"/>
</dbReference>
<name>A0ACB7RTU2_HYAAI</name>
<accession>A0ACB7RTU2</accession>